<dbReference type="NCBIfam" id="TIGR01891">
    <property type="entry name" value="amidohydrolases"/>
    <property type="match status" value="1"/>
</dbReference>
<proteinExistence type="predicted"/>
<feature type="binding site" evidence="2">
    <location>
        <position position="138"/>
    </location>
    <ligand>
        <name>Mn(2+)</name>
        <dbReference type="ChEBI" id="CHEBI:29035"/>
        <label>2</label>
    </ligand>
</feature>
<evidence type="ECO:0000256" key="1">
    <source>
        <dbReference type="ARBA" id="ARBA00022801"/>
    </source>
</evidence>
<comment type="cofactor">
    <cofactor evidence="2">
        <name>Mn(2+)</name>
        <dbReference type="ChEBI" id="CHEBI:29035"/>
    </cofactor>
    <text evidence="2">The Mn(2+) ion enhances activity.</text>
</comment>
<keyword evidence="2" id="KW-0464">Manganese</keyword>
<dbReference type="GO" id="GO:0050118">
    <property type="term" value="F:N-acetyldiaminopimelate deacetylase activity"/>
    <property type="evidence" value="ECO:0007669"/>
    <property type="project" value="UniProtKB-ARBA"/>
</dbReference>
<sequence>MSPSLVLPEIAAVHDEMVALRRHIHAHPELGFQEFATSDLVAQRLEEWGYRVTRGVGQTGVVATLQRGPGKSLGIRADMDALPIAETTGLPHASTHSGVMHACGHDGHTAMLLAAARCLARQPNFSGTLHLIFQPAEEGGGGARVMLEDGLFERFPCDAVFAMHNVPGFPTGHLGFASGPFMCSADTVHITLHGHGGHGAVPQSTVDPVVACAAIVMSLQTIVARNIDPQETAIVTVGAMQAGQAANVIPATATLTLSVRALTAAVRERLEQRITELVTAQAASFGARAEIDYQHGYPVLVNHPAETELARAVALEWAGESRVIPTLRPFTASEDFAFMLEKCPGSYISIGNGPATPGNSLHNPGYDFNDDSLSLGATYWVKLVERFLARPAVSSPTLRK</sequence>
<feature type="binding site" evidence="2">
    <location>
        <position position="362"/>
    </location>
    <ligand>
        <name>Mn(2+)</name>
        <dbReference type="ChEBI" id="CHEBI:29035"/>
        <label>2</label>
    </ligand>
</feature>
<dbReference type="RefSeq" id="WP_073531596.1">
    <property type="nucleotide sequence ID" value="NZ_MJAO01000007.1"/>
</dbReference>
<dbReference type="GO" id="GO:0019877">
    <property type="term" value="P:diaminopimelate biosynthetic process"/>
    <property type="evidence" value="ECO:0007669"/>
    <property type="project" value="UniProtKB-ARBA"/>
</dbReference>
<evidence type="ECO:0000313" key="4">
    <source>
        <dbReference type="EMBL" id="OKB67144.1"/>
    </source>
</evidence>
<dbReference type="FunFam" id="3.30.70.360:FF:000001">
    <property type="entry name" value="N-acetyldiaminopimelate deacetylase"/>
    <property type="match status" value="1"/>
</dbReference>
<evidence type="ECO:0000259" key="3">
    <source>
        <dbReference type="Pfam" id="PF07687"/>
    </source>
</evidence>
<dbReference type="InterPro" id="IPR011650">
    <property type="entry name" value="Peptidase_M20_dimer"/>
</dbReference>
<dbReference type="SUPFAM" id="SSF53187">
    <property type="entry name" value="Zn-dependent exopeptidases"/>
    <property type="match status" value="1"/>
</dbReference>
<keyword evidence="1 4" id="KW-0378">Hydrolase</keyword>
<dbReference type="InterPro" id="IPR036264">
    <property type="entry name" value="Bact_exopeptidase_dim_dom"/>
</dbReference>
<dbReference type="InterPro" id="IPR002933">
    <property type="entry name" value="Peptidase_M20"/>
</dbReference>
<dbReference type="GO" id="GO:0046872">
    <property type="term" value="F:metal ion binding"/>
    <property type="evidence" value="ECO:0007669"/>
    <property type="project" value="UniProtKB-KW"/>
</dbReference>
<dbReference type="CDD" id="cd05666">
    <property type="entry name" value="M20_Acy1-like"/>
    <property type="match status" value="1"/>
</dbReference>
<dbReference type="PIRSF" id="PIRSF005962">
    <property type="entry name" value="Pept_M20D_amidohydro"/>
    <property type="match status" value="1"/>
</dbReference>
<gene>
    <name evidence="4" type="ORF">BHU62_08805</name>
</gene>
<evidence type="ECO:0000256" key="2">
    <source>
        <dbReference type="PIRSR" id="PIRSR005962-1"/>
    </source>
</evidence>
<feature type="binding site" evidence="2">
    <location>
        <position position="105"/>
    </location>
    <ligand>
        <name>Mn(2+)</name>
        <dbReference type="ChEBI" id="CHEBI:29035"/>
        <label>2</label>
    </ligand>
</feature>
<dbReference type="EMBL" id="MJAO01000007">
    <property type="protein sequence ID" value="OKB67144.1"/>
    <property type="molecule type" value="Genomic_DNA"/>
</dbReference>
<dbReference type="Proteomes" id="UP000185770">
    <property type="component" value="Unassembled WGS sequence"/>
</dbReference>
<feature type="binding site" evidence="2">
    <location>
        <position position="103"/>
    </location>
    <ligand>
        <name>Mn(2+)</name>
        <dbReference type="ChEBI" id="CHEBI:29035"/>
        <label>2</label>
    </ligand>
</feature>
<dbReference type="Gene3D" id="3.30.70.360">
    <property type="match status" value="1"/>
</dbReference>
<accession>A0A1Q4P208</accession>
<keyword evidence="2" id="KW-0479">Metal-binding</keyword>
<feature type="binding site" evidence="2">
    <location>
        <position position="164"/>
    </location>
    <ligand>
        <name>Mn(2+)</name>
        <dbReference type="ChEBI" id="CHEBI:29035"/>
        <label>2</label>
    </ligand>
</feature>
<dbReference type="PANTHER" id="PTHR11014:SF63">
    <property type="entry name" value="METALLOPEPTIDASE, PUTATIVE (AFU_ORTHOLOGUE AFUA_6G09600)-RELATED"/>
    <property type="match status" value="1"/>
</dbReference>
<dbReference type="Pfam" id="PF07687">
    <property type="entry name" value="M20_dimer"/>
    <property type="match status" value="1"/>
</dbReference>
<protein>
    <submittedName>
        <fullName evidence="4">Amidohydrolase</fullName>
    </submittedName>
</protein>
<organism evidence="4 5">
    <name type="scientific">Serratia marcescens</name>
    <dbReference type="NCBI Taxonomy" id="615"/>
    <lineage>
        <taxon>Bacteria</taxon>
        <taxon>Pseudomonadati</taxon>
        <taxon>Pseudomonadota</taxon>
        <taxon>Gammaproteobacteria</taxon>
        <taxon>Enterobacterales</taxon>
        <taxon>Yersiniaceae</taxon>
        <taxon>Serratia</taxon>
    </lineage>
</organism>
<name>A0A1Q4P208_SERMA</name>
<dbReference type="InterPro" id="IPR017439">
    <property type="entry name" value="Amidohydrolase"/>
</dbReference>
<dbReference type="Pfam" id="PF01546">
    <property type="entry name" value="Peptidase_M20"/>
    <property type="match status" value="1"/>
</dbReference>
<dbReference type="PANTHER" id="PTHR11014">
    <property type="entry name" value="PEPTIDASE M20 FAMILY MEMBER"/>
    <property type="match status" value="1"/>
</dbReference>
<evidence type="ECO:0000313" key="5">
    <source>
        <dbReference type="Proteomes" id="UP000185770"/>
    </source>
</evidence>
<reference evidence="4 5" key="1">
    <citation type="submission" date="2016-09" db="EMBL/GenBank/DDBJ databases">
        <title>Serratia marcescens MSU-97 and epiphytic antimycotic-producing bacteria.</title>
        <authorList>
            <person name="Matilla M.A."/>
        </authorList>
    </citation>
    <scope>NUCLEOTIDE SEQUENCE [LARGE SCALE GENOMIC DNA]</scope>
    <source>
        <strain evidence="4 5">MSU-97</strain>
    </source>
</reference>
<dbReference type="Gene3D" id="3.40.630.10">
    <property type="entry name" value="Zn peptidases"/>
    <property type="match status" value="1"/>
</dbReference>
<feature type="domain" description="Peptidase M20 dimerisation" evidence="3">
    <location>
        <begin position="187"/>
        <end position="282"/>
    </location>
</feature>
<dbReference type="AlphaFoldDB" id="A0A1Q4P208"/>
<dbReference type="SUPFAM" id="SSF55031">
    <property type="entry name" value="Bacterial exopeptidase dimerisation domain"/>
    <property type="match status" value="1"/>
</dbReference>
<dbReference type="OrthoDB" id="9777385at2"/>
<comment type="caution">
    <text evidence="4">The sequence shown here is derived from an EMBL/GenBank/DDBJ whole genome shotgun (WGS) entry which is preliminary data.</text>
</comment>